<feature type="signal peptide" evidence="5">
    <location>
        <begin position="1"/>
        <end position="15"/>
    </location>
</feature>
<dbReference type="FunFam" id="3.80.10.10:FF:001164">
    <property type="entry name" value="GH01279p"/>
    <property type="match status" value="1"/>
</dbReference>
<evidence type="ECO:0000256" key="1">
    <source>
        <dbReference type="ARBA" id="ARBA00022614"/>
    </source>
</evidence>
<dbReference type="Pfam" id="PF13855">
    <property type="entry name" value="LRR_8"/>
    <property type="match status" value="2"/>
</dbReference>
<evidence type="ECO:0000259" key="6">
    <source>
        <dbReference type="SMART" id="SM00082"/>
    </source>
</evidence>
<evidence type="ECO:0000256" key="2">
    <source>
        <dbReference type="ARBA" id="ARBA00022729"/>
    </source>
</evidence>
<dbReference type="PRINTS" id="PR00019">
    <property type="entry name" value="LEURICHRPT"/>
</dbReference>
<dbReference type="SMART" id="SM00082">
    <property type="entry name" value="LRRCT"/>
    <property type="match status" value="1"/>
</dbReference>
<dbReference type="PROSITE" id="PS51450">
    <property type="entry name" value="LRR"/>
    <property type="match status" value="3"/>
</dbReference>
<keyword evidence="1" id="KW-0433">Leucine-rich repeat</keyword>
<feature type="domain" description="LRRCT" evidence="6">
    <location>
        <begin position="360"/>
        <end position="412"/>
    </location>
</feature>
<dbReference type="Gene3D" id="3.80.10.10">
    <property type="entry name" value="Ribonuclease Inhibitor"/>
    <property type="match status" value="3"/>
</dbReference>
<dbReference type="Proteomes" id="UP001152798">
    <property type="component" value="Chromosome 2"/>
</dbReference>
<sequence length="694" mass="77371">MLWMLLLGTAITARAEDEKWRCPDVTNASCSCDLPHTLRCTASYKTFPVIADCLRKLAPPLSVSLLDCTIHDLEIIDGPMLKGVSLHGLVVSSGVLKSISTDAFKKLSKPLEALGLPNNQLKSVPTQALKHLISLTRLDLSHNILHSLHDHSFKGLKSLEYLDLSGNHLENVSSSTFVQLPRLKILRLQSNGLTSSSITKLRGLLHLEKLDLSTNALMGPLNFSSFPSLPNLHDLNLAHNQISSVAKEALSSLESLKSLSLKYNMIDVLEDNAFRGLSMLTSLDLAHNRMVAVSEASLAHLTKLEFLDVSHNFLRALTSDLISPLTELKELRLDENDISIITKDALESAIKLERLTLAENPLNCDCNLSQFADWLRNSTLSKRDKNTAICATPPTLENGLVEQIPPDKLVCGSQDDIPVSTGHHPMPVSGSRVILQGYNYDGKMMYLLWNIQTVGFYQCQSLYVYEELGAHELLLEHNDLHCNSTTLADPHSLPISWQTNHLQKGHKYRYCVVMVEEKDTESALILGCSEVITLVEHIAPQITSLKANLTSSLTMTIKAQVWPHNVPCSITVHISAVSKFFKQAKLNCSSLKVNIQDLPSTGPYKICALISNLAPYCIWIHPNYVGNIDKGNHNSFLLFLTILIFIFILLAYILIRWLKNILKRSKIHEQCFLPTPQDEQQHSRYVKLQATTKL</sequence>
<feature type="chain" id="PRO_5040212380" description="LRRCT domain-containing protein" evidence="5">
    <location>
        <begin position="16"/>
        <end position="694"/>
    </location>
</feature>
<dbReference type="AlphaFoldDB" id="A0A9P0ED15"/>
<dbReference type="GO" id="GO:0005886">
    <property type="term" value="C:plasma membrane"/>
    <property type="evidence" value="ECO:0007669"/>
    <property type="project" value="TreeGrafter"/>
</dbReference>
<dbReference type="PANTHER" id="PTHR24369">
    <property type="entry name" value="ANTIGEN BSP, PUTATIVE-RELATED"/>
    <property type="match status" value="1"/>
</dbReference>
<accession>A0A9P0ED15</accession>
<feature type="transmembrane region" description="Helical" evidence="4">
    <location>
        <begin position="636"/>
        <end position="658"/>
    </location>
</feature>
<dbReference type="OrthoDB" id="2151624at2759"/>
<keyword evidence="3" id="KW-0677">Repeat</keyword>
<organism evidence="7 8">
    <name type="scientific">Nezara viridula</name>
    <name type="common">Southern green stink bug</name>
    <name type="synonym">Cimex viridulus</name>
    <dbReference type="NCBI Taxonomy" id="85310"/>
    <lineage>
        <taxon>Eukaryota</taxon>
        <taxon>Metazoa</taxon>
        <taxon>Ecdysozoa</taxon>
        <taxon>Arthropoda</taxon>
        <taxon>Hexapoda</taxon>
        <taxon>Insecta</taxon>
        <taxon>Pterygota</taxon>
        <taxon>Neoptera</taxon>
        <taxon>Paraneoptera</taxon>
        <taxon>Hemiptera</taxon>
        <taxon>Heteroptera</taxon>
        <taxon>Panheteroptera</taxon>
        <taxon>Pentatomomorpha</taxon>
        <taxon>Pentatomoidea</taxon>
        <taxon>Pentatomidae</taxon>
        <taxon>Pentatominae</taxon>
        <taxon>Nezara</taxon>
    </lineage>
</organism>
<keyword evidence="8" id="KW-1185">Reference proteome</keyword>
<dbReference type="SUPFAM" id="SSF52058">
    <property type="entry name" value="L domain-like"/>
    <property type="match status" value="1"/>
</dbReference>
<evidence type="ECO:0000256" key="4">
    <source>
        <dbReference type="SAM" id="Phobius"/>
    </source>
</evidence>
<protein>
    <recommendedName>
        <fullName evidence="6">LRRCT domain-containing protein</fullName>
    </recommendedName>
</protein>
<dbReference type="PANTHER" id="PTHR24369:SF210">
    <property type="entry name" value="CHAOPTIN-RELATED"/>
    <property type="match status" value="1"/>
</dbReference>
<evidence type="ECO:0000313" key="8">
    <source>
        <dbReference type="Proteomes" id="UP001152798"/>
    </source>
</evidence>
<dbReference type="InterPro" id="IPR003591">
    <property type="entry name" value="Leu-rich_rpt_typical-subtyp"/>
</dbReference>
<proteinExistence type="predicted"/>
<name>A0A9P0ED15_NEZVI</name>
<dbReference type="InterPro" id="IPR000483">
    <property type="entry name" value="Cys-rich_flank_reg_C"/>
</dbReference>
<keyword evidence="4" id="KW-0812">Transmembrane</keyword>
<dbReference type="InterPro" id="IPR001611">
    <property type="entry name" value="Leu-rich_rpt"/>
</dbReference>
<keyword evidence="2 5" id="KW-0732">Signal</keyword>
<evidence type="ECO:0000313" key="7">
    <source>
        <dbReference type="EMBL" id="CAH1392862.1"/>
    </source>
</evidence>
<evidence type="ECO:0000256" key="5">
    <source>
        <dbReference type="SAM" id="SignalP"/>
    </source>
</evidence>
<dbReference type="InterPro" id="IPR032675">
    <property type="entry name" value="LRR_dom_sf"/>
</dbReference>
<dbReference type="InterPro" id="IPR050541">
    <property type="entry name" value="LRR_TM_domain-containing"/>
</dbReference>
<gene>
    <name evidence="7" type="ORF">NEZAVI_LOCUS3618</name>
</gene>
<keyword evidence="4" id="KW-0472">Membrane</keyword>
<reference evidence="7" key="1">
    <citation type="submission" date="2022-01" db="EMBL/GenBank/DDBJ databases">
        <authorList>
            <person name="King R."/>
        </authorList>
    </citation>
    <scope>NUCLEOTIDE SEQUENCE</scope>
</reference>
<dbReference type="SMART" id="SM00365">
    <property type="entry name" value="LRR_SD22"/>
    <property type="match status" value="6"/>
</dbReference>
<keyword evidence="4" id="KW-1133">Transmembrane helix</keyword>
<evidence type="ECO:0000256" key="3">
    <source>
        <dbReference type="ARBA" id="ARBA00022737"/>
    </source>
</evidence>
<dbReference type="EMBL" id="OV725078">
    <property type="protein sequence ID" value="CAH1392862.1"/>
    <property type="molecule type" value="Genomic_DNA"/>
</dbReference>
<dbReference type="SMART" id="SM00369">
    <property type="entry name" value="LRR_TYP"/>
    <property type="match status" value="9"/>
</dbReference>
<dbReference type="Pfam" id="PF13516">
    <property type="entry name" value="LRR_6"/>
    <property type="match status" value="1"/>
</dbReference>